<comment type="cofactor">
    <cofactor evidence="12">
        <name>Zn(2+)</name>
        <dbReference type="ChEBI" id="CHEBI:29105"/>
    </cofactor>
    <text evidence="12">Binds 2 Zn(2+) ions per subunit. It is not clear if Zn(2+) or Mg(2+) is physiologically important.</text>
</comment>
<feature type="binding site" evidence="12">
    <location>
        <position position="166"/>
    </location>
    <ligand>
        <name>Zn(2+)</name>
        <dbReference type="ChEBI" id="CHEBI:29105"/>
        <label>1</label>
        <note>catalytic</note>
    </ligand>
</feature>
<evidence type="ECO:0000256" key="5">
    <source>
        <dbReference type="ARBA" id="ARBA00022801"/>
    </source>
</evidence>
<dbReference type="HAMAP" id="MF_01491">
    <property type="entry name" value="RNase_J_bact"/>
    <property type="match status" value="1"/>
</dbReference>
<gene>
    <name evidence="9" type="primary">rnj</name>
    <name evidence="14" type="ORF">G4Z02_00800</name>
</gene>
<dbReference type="SMART" id="SM00849">
    <property type="entry name" value="Lactamase_B"/>
    <property type="match status" value="1"/>
</dbReference>
<dbReference type="PROSITE" id="PS01292">
    <property type="entry name" value="UPF0036"/>
    <property type="match status" value="1"/>
</dbReference>
<feature type="binding site" evidence="12">
    <location>
        <position position="51"/>
    </location>
    <ligand>
        <name>Ca(2+)</name>
        <dbReference type="ChEBI" id="CHEBI:29108"/>
    </ligand>
</feature>
<dbReference type="Pfam" id="PF17770">
    <property type="entry name" value="RNase_J_C"/>
    <property type="match status" value="1"/>
</dbReference>
<evidence type="ECO:0000256" key="2">
    <source>
        <dbReference type="ARBA" id="ARBA00022722"/>
    </source>
</evidence>
<dbReference type="GO" id="GO:0003723">
    <property type="term" value="F:RNA binding"/>
    <property type="evidence" value="ECO:0007669"/>
    <property type="project" value="UniProtKB-UniRule"/>
</dbReference>
<evidence type="ECO:0000256" key="12">
    <source>
        <dbReference type="PIRSR" id="PIRSR004803-3"/>
    </source>
</evidence>
<evidence type="ECO:0000259" key="13">
    <source>
        <dbReference type="SMART" id="SM00849"/>
    </source>
</evidence>
<dbReference type="EC" id="3.1.-.-" evidence="9"/>
<dbReference type="GO" id="GO:0004521">
    <property type="term" value="F:RNA endonuclease activity"/>
    <property type="evidence" value="ECO:0007669"/>
    <property type="project" value="UniProtKB-UniRule"/>
</dbReference>
<dbReference type="Pfam" id="PF22505">
    <property type="entry name" value="RNase_J_b_CASP"/>
    <property type="match status" value="1"/>
</dbReference>
<keyword evidence="4 9" id="KW-0255">Endonuclease</keyword>
<feature type="domain" description="Metallo-beta-lactamase" evidence="13">
    <location>
        <begin position="23"/>
        <end position="217"/>
    </location>
</feature>
<feature type="binding site" evidence="12">
    <location>
        <position position="144"/>
    </location>
    <ligand>
        <name>Zn(2+)</name>
        <dbReference type="ChEBI" id="CHEBI:29105"/>
        <label>1</label>
        <note>catalytic</note>
    </ligand>
</feature>
<evidence type="ECO:0000256" key="4">
    <source>
        <dbReference type="ARBA" id="ARBA00022759"/>
    </source>
</evidence>
<evidence type="ECO:0000256" key="11">
    <source>
        <dbReference type="PIRSR" id="PIRSR004803-2"/>
    </source>
</evidence>
<comment type="cofactor">
    <cofactor evidence="12">
        <name>Ca(2+)</name>
        <dbReference type="ChEBI" id="CHEBI:29108"/>
    </cofactor>
    <text evidence="12">Binds 1 Ca(2+) cation per subunit. Seen in 1 crystal structure, it is not clear if it is physiologically important.</text>
</comment>
<dbReference type="SUPFAM" id="SSF56281">
    <property type="entry name" value="Metallo-hydrolase/oxidoreductase"/>
    <property type="match status" value="1"/>
</dbReference>
<evidence type="ECO:0000256" key="3">
    <source>
        <dbReference type="ARBA" id="ARBA00022723"/>
    </source>
</evidence>
<comment type="function">
    <text evidence="9">An RNase that has 5'-3' exonuclease and possibly endonuclease activity. Involved in maturation of rRNA and in some organisms also mRNA maturation and/or decay.</text>
</comment>
<dbReference type="InterPro" id="IPR011108">
    <property type="entry name" value="RMMBL"/>
</dbReference>
<dbReference type="Pfam" id="PF00753">
    <property type="entry name" value="Lactamase_B"/>
    <property type="match status" value="1"/>
</dbReference>
<evidence type="ECO:0000256" key="8">
    <source>
        <dbReference type="ARBA" id="ARBA00022884"/>
    </source>
</evidence>
<dbReference type="EMBL" id="CP048914">
    <property type="protein sequence ID" value="QMS84338.1"/>
    <property type="molecule type" value="Genomic_DNA"/>
</dbReference>
<dbReference type="InterPro" id="IPR030854">
    <property type="entry name" value="RNase_J_bac"/>
</dbReference>
<feature type="active site" description="Proton donor" evidence="10">
    <location>
        <position position="197"/>
    </location>
</feature>
<keyword evidence="12" id="KW-0106">Calcium</keyword>
<feature type="binding site" evidence="12">
    <location>
        <position position="81"/>
    </location>
    <ligand>
        <name>Zn(2+)</name>
        <dbReference type="ChEBI" id="CHEBI:29105"/>
        <label>1</label>
        <note>catalytic</note>
    </ligand>
</feature>
<evidence type="ECO:0000313" key="15">
    <source>
        <dbReference type="Proteomes" id="UP000514720"/>
    </source>
</evidence>
<dbReference type="GO" id="GO:0004534">
    <property type="term" value="F:5'-3' RNA exonuclease activity"/>
    <property type="evidence" value="ECO:0007669"/>
    <property type="project" value="UniProtKB-UniRule"/>
</dbReference>
<evidence type="ECO:0000256" key="10">
    <source>
        <dbReference type="PIRSR" id="PIRSR004803-1"/>
    </source>
</evidence>
<feature type="binding site" evidence="12">
    <location>
        <position position="53"/>
    </location>
    <ligand>
        <name>Ca(2+)</name>
        <dbReference type="ChEBI" id="CHEBI:29108"/>
    </ligand>
</feature>
<comment type="subcellular location">
    <subcellularLocation>
        <location evidence="9">Cytoplasm</location>
    </subcellularLocation>
</comment>
<feature type="binding site" evidence="9 11">
    <location>
        <begin position="367"/>
        <end position="371"/>
    </location>
    <ligand>
        <name>substrate</name>
    </ligand>
</feature>
<keyword evidence="15" id="KW-1185">Reference proteome</keyword>
<dbReference type="InterPro" id="IPR036866">
    <property type="entry name" value="RibonucZ/Hydroxyglut_hydro"/>
</dbReference>
<dbReference type="PANTHER" id="PTHR43694">
    <property type="entry name" value="RIBONUCLEASE J"/>
    <property type="match status" value="1"/>
</dbReference>
<dbReference type="RefSeq" id="WP_258877950.1">
    <property type="nucleotide sequence ID" value="NZ_CP048914.1"/>
</dbReference>
<keyword evidence="9" id="KW-0698">rRNA processing</keyword>
<dbReference type="InterPro" id="IPR041636">
    <property type="entry name" value="RNase_J_C"/>
</dbReference>
<reference evidence="14 15" key="1">
    <citation type="submission" date="2020-02" db="EMBL/GenBank/DDBJ databases">
        <authorList>
            <person name="Zheng R.K."/>
            <person name="Sun C.M."/>
        </authorList>
    </citation>
    <scope>NUCLEOTIDE SEQUENCE [LARGE SCALE GENOMIC DNA]</scope>
    <source>
        <strain evidence="15">zrk13</strain>
    </source>
</reference>
<dbReference type="InterPro" id="IPR004613">
    <property type="entry name" value="RNase_J"/>
</dbReference>
<organism evidence="14 15">
    <name type="scientific">Candidatus Xianfuyuplasma coldseepsis</name>
    <dbReference type="NCBI Taxonomy" id="2782163"/>
    <lineage>
        <taxon>Bacteria</taxon>
        <taxon>Bacillati</taxon>
        <taxon>Mycoplasmatota</taxon>
        <taxon>Mollicutes</taxon>
        <taxon>Candidatus Izemoplasmatales</taxon>
        <taxon>Candidatus Izemoplasmataceae</taxon>
        <taxon>Candidatus Xianfuyuplasma</taxon>
    </lineage>
</organism>
<dbReference type="InterPro" id="IPR042173">
    <property type="entry name" value="RNase_J_2"/>
</dbReference>
<feature type="binding site" evidence="11">
    <location>
        <begin position="234"/>
        <end position="236"/>
    </location>
    <ligand>
        <name>substrate</name>
    </ligand>
</feature>
<protein>
    <recommendedName>
        <fullName evidence="9">Ribonuclease J</fullName>
        <shortName evidence="9">RNase J</shortName>
        <ecNumber evidence="9">3.1.-.-</ecNumber>
    </recommendedName>
</protein>
<name>A0A7L7KRB0_9MOLU</name>
<dbReference type="GO" id="GO:0006364">
    <property type="term" value="P:rRNA processing"/>
    <property type="evidence" value="ECO:0007669"/>
    <property type="project" value="UniProtKB-UniRule"/>
</dbReference>
<feature type="binding site" evidence="12">
    <location>
        <position position="446"/>
    </location>
    <ligand>
        <name>Ca(2+)</name>
        <dbReference type="ChEBI" id="CHEBI:29108"/>
    </ligand>
</feature>
<dbReference type="Pfam" id="PF07521">
    <property type="entry name" value="RMMBL"/>
    <property type="match status" value="1"/>
</dbReference>
<dbReference type="KEGG" id="xcl:G4Z02_00800"/>
<keyword evidence="7 9" id="KW-0269">Exonuclease</keyword>
<comment type="subunit">
    <text evidence="9">Homodimer, may be a subunit of the RNA degradosome.</text>
</comment>
<keyword evidence="8 9" id="KW-0694">RNA-binding</keyword>
<dbReference type="GO" id="GO:0005737">
    <property type="term" value="C:cytoplasm"/>
    <property type="evidence" value="ECO:0007669"/>
    <property type="project" value="UniProtKB-SubCell"/>
</dbReference>
<dbReference type="InterPro" id="IPR001587">
    <property type="entry name" value="RNase_J_CS"/>
</dbReference>
<evidence type="ECO:0000256" key="6">
    <source>
        <dbReference type="ARBA" id="ARBA00022833"/>
    </source>
</evidence>
<keyword evidence="2 9" id="KW-0540">Nuclease</keyword>
<dbReference type="PIRSF" id="PIRSF004803">
    <property type="entry name" value="RnjA"/>
    <property type="match status" value="1"/>
</dbReference>
<feature type="binding site" evidence="12">
    <location>
        <position position="78"/>
    </location>
    <ligand>
        <name>Zn(2+)</name>
        <dbReference type="ChEBI" id="CHEBI:29105"/>
        <label>2</label>
        <note>catalytic</note>
    </ligand>
</feature>
<keyword evidence="1 9" id="KW-0963">Cytoplasm</keyword>
<feature type="active site" description="Proton acceptor" evidence="10">
    <location>
        <position position="371"/>
    </location>
</feature>
<dbReference type="PANTHER" id="PTHR43694:SF1">
    <property type="entry name" value="RIBONUCLEASE J"/>
    <property type="match status" value="1"/>
</dbReference>
<evidence type="ECO:0000313" key="14">
    <source>
        <dbReference type="EMBL" id="QMS84338.1"/>
    </source>
</evidence>
<dbReference type="Gene3D" id="3.40.50.10710">
    <property type="entry name" value="Metallo-hydrolase/oxidoreductase"/>
    <property type="match status" value="1"/>
</dbReference>
<keyword evidence="6 12" id="KW-0862">Zinc</keyword>
<evidence type="ECO:0000256" key="1">
    <source>
        <dbReference type="ARBA" id="ARBA00022490"/>
    </source>
</evidence>
<dbReference type="CDD" id="cd07714">
    <property type="entry name" value="RNaseJ_MBL-fold"/>
    <property type="match status" value="1"/>
</dbReference>
<dbReference type="NCBIfam" id="TIGR00649">
    <property type="entry name" value="MG423"/>
    <property type="match status" value="1"/>
</dbReference>
<feature type="binding site" evidence="12">
    <location>
        <position position="393"/>
    </location>
    <ligand>
        <name>Zn(2+)</name>
        <dbReference type="ChEBI" id="CHEBI:29105"/>
        <label>1</label>
        <note>catalytic</note>
    </ligand>
</feature>
<dbReference type="Gene3D" id="3.60.15.10">
    <property type="entry name" value="Ribonuclease Z/Hydroxyacylglutathione hydrolase-like"/>
    <property type="match status" value="1"/>
</dbReference>
<dbReference type="Proteomes" id="UP000514720">
    <property type="component" value="Chromosome"/>
</dbReference>
<evidence type="ECO:0000256" key="9">
    <source>
        <dbReference type="HAMAP-Rule" id="MF_01491"/>
    </source>
</evidence>
<keyword evidence="5 9" id="KW-0378">Hydrolase</keyword>
<dbReference type="NCBIfam" id="NF047419">
    <property type="entry name" value="RNase_J1_RnjA"/>
    <property type="match status" value="1"/>
</dbReference>
<dbReference type="InterPro" id="IPR055132">
    <property type="entry name" value="RNase_J_b_CASP"/>
</dbReference>
<evidence type="ECO:0000256" key="7">
    <source>
        <dbReference type="ARBA" id="ARBA00022839"/>
    </source>
</evidence>
<comment type="similarity">
    <text evidence="9">Belongs to the metallo-beta-lactamase superfamily. RNA-metabolizing metallo-beta-lactamase-like family. Bacterial RNase J subfamily.</text>
</comment>
<feature type="binding site" evidence="12">
    <location>
        <position position="76"/>
    </location>
    <ligand>
        <name>Zn(2+)</name>
        <dbReference type="ChEBI" id="CHEBI:29105"/>
        <label>1</label>
        <note>catalytic</note>
    </ligand>
</feature>
<feature type="binding site" evidence="12">
    <location>
        <position position="80"/>
    </location>
    <ligand>
        <name>Zn(2+)</name>
        <dbReference type="ChEBI" id="CHEBI:29105"/>
        <label>1</label>
        <note>catalytic</note>
    </ligand>
</feature>
<dbReference type="GO" id="GO:0008270">
    <property type="term" value="F:zinc ion binding"/>
    <property type="evidence" value="ECO:0007669"/>
    <property type="project" value="InterPro"/>
</dbReference>
<accession>A0A7L7KRB0</accession>
<sequence length="561" mass="62273">MQNNLLKKNEVGVFALGGLGEVGKNMYVVEYQDEILVIDSGILFPEDHLLGIDYVIPDYTYLFENQDKIKALIITHGHEDHIGGIPYLLRQVKVPKIYASGIAVGLIKNKLEKHKGFRVPIIEYQEYEKIVLGKLSISFFRTNHSIPDSYGIAIHTPEGVIVHTGDFKFDFTPTGPDASYHRIADLGRKGVLLLLSDSTNAELTDFTKSESVVSENIKDIFTKIDGRIIVATFASNVHRVQQIVEASVATNRKVAVYGRSMLRTLEVGRDMGYIKAPQGTFIDPHHLKRYPNEQMTIICTGSQGEPMAALSRIAAGTHRQISLQNGDTVIFSSSPIPGNQEGVSKTINMLFRRGANVITNSPLTDTHTSGHAGQEEQKLMLKLIKPKFFMPIHGEYRMLKIHSKIGINTGVRKGNEFVLDNGDVLAVTRRSARVAGKVQAGSVYIDGSGIGDIGSVVIRDRKLLSEDGLLSAIVTVDKETMKLVGQPVITSRGFIYMREHEELTSEMSQLVGTEVQNKLSNSTTINISYLKKTMTRVLSKYIYDKTERNPMIMPVIMIVNN</sequence>
<proteinExistence type="inferred from homology"/>
<dbReference type="AlphaFoldDB" id="A0A7L7KRB0"/>
<keyword evidence="3 12" id="KW-0479">Metal-binding</keyword>
<dbReference type="Gene3D" id="3.10.20.580">
    <property type="match status" value="1"/>
</dbReference>
<dbReference type="InterPro" id="IPR001279">
    <property type="entry name" value="Metallo-B-lactamas"/>
</dbReference>